<dbReference type="AlphaFoldDB" id="A0A936F287"/>
<dbReference type="GO" id="GO:0046872">
    <property type="term" value="F:metal ion binding"/>
    <property type="evidence" value="ECO:0007669"/>
    <property type="project" value="UniProtKB-KW"/>
</dbReference>
<dbReference type="InterPro" id="IPR025657">
    <property type="entry name" value="RadC_JAB"/>
</dbReference>
<evidence type="ECO:0000313" key="9">
    <source>
        <dbReference type="Proteomes" id="UP000709959"/>
    </source>
</evidence>
<dbReference type="InterPro" id="IPR046778">
    <property type="entry name" value="UPF0758_N"/>
</dbReference>
<dbReference type="PROSITE" id="PS01302">
    <property type="entry name" value="UPF0758"/>
    <property type="match status" value="1"/>
</dbReference>
<dbReference type="InterPro" id="IPR001405">
    <property type="entry name" value="UPF0758"/>
</dbReference>
<keyword evidence="5" id="KW-0482">Metalloprotease</keyword>
<proteinExistence type="inferred from homology"/>
<dbReference type="PROSITE" id="PS50249">
    <property type="entry name" value="MPN"/>
    <property type="match status" value="1"/>
</dbReference>
<dbReference type="CDD" id="cd08071">
    <property type="entry name" value="MPN_DUF2466"/>
    <property type="match status" value="1"/>
</dbReference>
<keyword evidence="4" id="KW-0862">Zinc</keyword>
<dbReference type="Proteomes" id="UP000709959">
    <property type="component" value="Unassembled WGS sequence"/>
</dbReference>
<feature type="domain" description="MPN" evidence="7">
    <location>
        <begin position="100"/>
        <end position="222"/>
    </location>
</feature>
<evidence type="ECO:0000259" key="7">
    <source>
        <dbReference type="PROSITE" id="PS50249"/>
    </source>
</evidence>
<organism evidence="8 9">
    <name type="scientific">Candidatus Geothrix odensensis</name>
    <dbReference type="NCBI Taxonomy" id="2954440"/>
    <lineage>
        <taxon>Bacteria</taxon>
        <taxon>Pseudomonadati</taxon>
        <taxon>Acidobacteriota</taxon>
        <taxon>Holophagae</taxon>
        <taxon>Holophagales</taxon>
        <taxon>Holophagaceae</taxon>
        <taxon>Geothrix</taxon>
    </lineage>
</organism>
<protein>
    <submittedName>
        <fullName evidence="8">DNA repair protein RadC</fullName>
    </submittedName>
</protein>
<dbReference type="NCBIfam" id="NF000642">
    <property type="entry name" value="PRK00024.1"/>
    <property type="match status" value="1"/>
</dbReference>
<evidence type="ECO:0000256" key="6">
    <source>
        <dbReference type="RuleBase" id="RU003797"/>
    </source>
</evidence>
<dbReference type="GO" id="GO:0008237">
    <property type="term" value="F:metallopeptidase activity"/>
    <property type="evidence" value="ECO:0007669"/>
    <property type="project" value="UniProtKB-KW"/>
</dbReference>
<dbReference type="PANTHER" id="PTHR30471:SF3">
    <property type="entry name" value="UPF0758 PROTEIN YEES-RELATED"/>
    <property type="match status" value="1"/>
</dbReference>
<evidence type="ECO:0000256" key="3">
    <source>
        <dbReference type="ARBA" id="ARBA00022801"/>
    </source>
</evidence>
<sequence>MRILDLSPDQRPRERLLAGHGEGLADAELLALLWGTGRRGQSAVELAQAVLGRTGGIAGLLGLGFTDWLEQPGLGPAKAGQLWAATELARRGQRSAERPRITSPRAAGAYLLPRCQGWTEERFGLLALNAKGDLLAERILSQGTATATLISPREFFREALRYGATTALAYHNHPSGDPTPSREDTQLTRRLQAAGESLGVPLADHLILGSDRYHSFRAAEGWDQRG</sequence>
<dbReference type="GO" id="GO:0006508">
    <property type="term" value="P:proteolysis"/>
    <property type="evidence" value="ECO:0007669"/>
    <property type="project" value="UniProtKB-KW"/>
</dbReference>
<gene>
    <name evidence="8" type="primary">radC</name>
    <name evidence="8" type="ORF">IPN91_07510</name>
</gene>
<reference evidence="8 9" key="1">
    <citation type="submission" date="2020-10" db="EMBL/GenBank/DDBJ databases">
        <title>Connecting structure to function with the recovery of over 1000 high-quality activated sludge metagenome-assembled genomes encoding full-length rRNA genes using long-read sequencing.</title>
        <authorList>
            <person name="Singleton C.M."/>
            <person name="Petriglieri F."/>
            <person name="Kristensen J.M."/>
            <person name="Kirkegaard R.H."/>
            <person name="Michaelsen T.Y."/>
            <person name="Andersen M.H."/>
            <person name="Karst S.M."/>
            <person name="Dueholm M.S."/>
            <person name="Nielsen P.H."/>
            <person name="Albertsen M."/>
        </authorList>
    </citation>
    <scope>NUCLEOTIDE SEQUENCE [LARGE SCALE GENOMIC DNA]</scope>
    <source>
        <strain evidence="8">OdNE_18-Q3-R46-58_MAXAC.008</strain>
    </source>
</reference>
<dbReference type="NCBIfam" id="TIGR00608">
    <property type="entry name" value="radc"/>
    <property type="match status" value="1"/>
</dbReference>
<comment type="similarity">
    <text evidence="6">Belongs to the UPF0758 family.</text>
</comment>
<evidence type="ECO:0000256" key="5">
    <source>
        <dbReference type="ARBA" id="ARBA00023049"/>
    </source>
</evidence>
<dbReference type="SUPFAM" id="SSF102712">
    <property type="entry name" value="JAB1/MPN domain"/>
    <property type="match status" value="1"/>
</dbReference>
<dbReference type="EMBL" id="JADKCH010000005">
    <property type="protein sequence ID" value="MBK8572490.1"/>
    <property type="molecule type" value="Genomic_DNA"/>
</dbReference>
<name>A0A936F287_9BACT</name>
<evidence type="ECO:0000256" key="1">
    <source>
        <dbReference type="ARBA" id="ARBA00022670"/>
    </source>
</evidence>
<dbReference type="InterPro" id="IPR037518">
    <property type="entry name" value="MPN"/>
</dbReference>
<keyword evidence="2" id="KW-0479">Metal-binding</keyword>
<dbReference type="Pfam" id="PF20582">
    <property type="entry name" value="UPF0758_N"/>
    <property type="match status" value="1"/>
</dbReference>
<keyword evidence="1" id="KW-0645">Protease</keyword>
<evidence type="ECO:0000313" key="8">
    <source>
        <dbReference type="EMBL" id="MBK8572490.1"/>
    </source>
</evidence>
<dbReference type="InterPro" id="IPR020891">
    <property type="entry name" value="UPF0758_CS"/>
</dbReference>
<dbReference type="Gene3D" id="3.40.140.10">
    <property type="entry name" value="Cytidine Deaminase, domain 2"/>
    <property type="match status" value="1"/>
</dbReference>
<evidence type="ECO:0000256" key="2">
    <source>
        <dbReference type="ARBA" id="ARBA00022723"/>
    </source>
</evidence>
<comment type="caution">
    <text evidence="8">The sequence shown here is derived from an EMBL/GenBank/DDBJ whole genome shotgun (WGS) entry which is preliminary data.</text>
</comment>
<accession>A0A936F287</accession>
<dbReference type="Pfam" id="PF04002">
    <property type="entry name" value="RadC"/>
    <property type="match status" value="1"/>
</dbReference>
<evidence type="ECO:0000256" key="4">
    <source>
        <dbReference type="ARBA" id="ARBA00022833"/>
    </source>
</evidence>
<keyword evidence="3" id="KW-0378">Hydrolase</keyword>
<dbReference type="PANTHER" id="PTHR30471">
    <property type="entry name" value="DNA REPAIR PROTEIN RADC"/>
    <property type="match status" value="1"/>
</dbReference>